<evidence type="ECO:0000313" key="4">
    <source>
        <dbReference type="Proteomes" id="UP000051160"/>
    </source>
</evidence>
<dbReference type="InterPro" id="IPR029057">
    <property type="entry name" value="PRTase-like"/>
</dbReference>
<protein>
    <recommendedName>
        <fullName evidence="2">Phosphoribosyltransferase domain-containing protein</fullName>
    </recommendedName>
</protein>
<gene>
    <name evidence="3" type="ORF">FD04_GL000037</name>
</gene>
<dbReference type="EMBL" id="AZEE01000001">
    <property type="protein sequence ID" value="KRK99913.1"/>
    <property type="molecule type" value="Genomic_DNA"/>
</dbReference>
<dbReference type="SUPFAM" id="SSF53271">
    <property type="entry name" value="PRTase-like"/>
    <property type="match status" value="1"/>
</dbReference>
<reference evidence="3 4" key="1">
    <citation type="journal article" date="2015" name="Genome Announc.">
        <title>Expanding the biotechnology potential of lactobacilli through comparative genomics of 213 strains and associated genera.</title>
        <authorList>
            <person name="Sun Z."/>
            <person name="Harris H.M."/>
            <person name="McCann A."/>
            <person name="Guo C."/>
            <person name="Argimon S."/>
            <person name="Zhang W."/>
            <person name="Yang X."/>
            <person name="Jeffery I.B."/>
            <person name="Cooney J.C."/>
            <person name="Kagawa T.F."/>
            <person name="Liu W."/>
            <person name="Song Y."/>
            <person name="Salvetti E."/>
            <person name="Wrobel A."/>
            <person name="Rasinkangas P."/>
            <person name="Parkhill J."/>
            <person name="Rea M.C."/>
            <person name="O'Sullivan O."/>
            <person name="Ritari J."/>
            <person name="Douillard F.P."/>
            <person name="Paul Ross R."/>
            <person name="Yang R."/>
            <person name="Briner A.E."/>
            <person name="Felis G.E."/>
            <person name="de Vos W.M."/>
            <person name="Barrangou R."/>
            <person name="Klaenhammer T.R."/>
            <person name="Caufield P.W."/>
            <person name="Cui Y."/>
            <person name="Zhang H."/>
            <person name="O'Toole P.W."/>
        </authorList>
    </citation>
    <scope>NUCLEOTIDE SEQUENCE [LARGE SCALE GENOMIC DNA]</scope>
    <source>
        <strain evidence="3 4">DSM 19909</strain>
    </source>
</reference>
<name>A0A0R1M4S6_9LACO</name>
<accession>A0A0R1M4S6</accession>
<feature type="domain" description="Phosphoribosyltransferase" evidence="2">
    <location>
        <begin position="66"/>
        <end position="140"/>
    </location>
</feature>
<dbReference type="AlphaFoldDB" id="A0A0R1M4S6"/>
<dbReference type="Proteomes" id="UP000051160">
    <property type="component" value="Unassembled WGS sequence"/>
</dbReference>
<dbReference type="InterPro" id="IPR000836">
    <property type="entry name" value="PRTase_dom"/>
</dbReference>
<comment type="similarity">
    <text evidence="1">Belongs to the ComF/GntX family.</text>
</comment>
<dbReference type="Gene3D" id="3.40.50.2020">
    <property type="match status" value="1"/>
</dbReference>
<dbReference type="Pfam" id="PF00156">
    <property type="entry name" value="Pribosyltran"/>
    <property type="match status" value="1"/>
</dbReference>
<evidence type="ECO:0000256" key="1">
    <source>
        <dbReference type="ARBA" id="ARBA00008007"/>
    </source>
</evidence>
<comment type="caution">
    <text evidence="3">The sequence shown here is derived from an EMBL/GenBank/DDBJ whole genome shotgun (WGS) entry which is preliminary data.</text>
</comment>
<dbReference type="CDD" id="cd06223">
    <property type="entry name" value="PRTases_typeI"/>
    <property type="match status" value="1"/>
</dbReference>
<evidence type="ECO:0000313" key="3">
    <source>
        <dbReference type="EMBL" id="KRK99913.1"/>
    </source>
</evidence>
<keyword evidence="4" id="KW-1185">Reference proteome</keyword>
<dbReference type="PANTHER" id="PTHR47505">
    <property type="entry name" value="DNA UTILIZATION PROTEIN YHGH"/>
    <property type="match status" value="1"/>
</dbReference>
<dbReference type="STRING" id="1423776.FD04_GL000037"/>
<dbReference type="PANTHER" id="PTHR47505:SF1">
    <property type="entry name" value="DNA UTILIZATION PROTEIN YHGH"/>
    <property type="match status" value="1"/>
</dbReference>
<organism evidence="3 4">
    <name type="scientific">Secundilactobacillus odoratitofui DSM 19909 = JCM 15043</name>
    <dbReference type="NCBI Taxonomy" id="1423776"/>
    <lineage>
        <taxon>Bacteria</taxon>
        <taxon>Bacillati</taxon>
        <taxon>Bacillota</taxon>
        <taxon>Bacilli</taxon>
        <taxon>Lactobacillales</taxon>
        <taxon>Lactobacillaceae</taxon>
        <taxon>Secundilactobacillus</taxon>
    </lineage>
</organism>
<proteinExistence type="inferred from homology"/>
<dbReference type="InterPro" id="IPR051910">
    <property type="entry name" value="ComF/GntX_DNA_util-trans"/>
</dbReference>
<dbReference type="PATRIC" id="fig|1423776.4.peg.36"/>
<evidence type="ECO:0000259" key="2">
    <source>
        <dbReference type="Pfam" id="PF00156"/>
    </source>
</evidence>
<sequence>MKAYMSQYKFNGDYRLRTVFQLEIQREIQASKCDVVVPIPLHPDTLAARGFNQVEGLIGELPMLRALTTISATKAQHQSAKNRKQRLTTAQPFKLAVDSMQLYRKNVLIVDDVYTTGRTIRHAALLLKKAGATTVKGLTLAHG</sequence>